<evidence type="ECO:0000313" key="2">
    <source>
        <dbReference type="Proteomes" id="UP000243688"/>
    </source>
</evidence>
<name>A0A2A6DY49_9BACL</name>
<dbReference type="Gene3D" id="3.40.50.1100">
    <property type="match status" value="1"/>
</dbReference>
<comment type="caution">
    <text evidence="1">The sequence shown here is derived from an EMBL/GenBank/DDBJ whole genome shotgun (WGS) entry which is preliminary data.</text>
</comment>
<accession>A0A2A6DY49</accession>
<evidence type="ECO:0000313" key="1">
    <source>
        <dbReference type="EMBL" id="PDO09469.1"/>
    </source>
</evidence>
<dbReference type="Proteomes" id="UP000243688">
    <property type="component" value="Unassembled WGS sequence"/>
</dbReference>
<dbReference type="EMBL" id="MOXJ01000038">
    <property type="protein sequence ID" value="PDO09469.1"/>
    <property type="molecule type" value="Genomic_DNA"/>
</dbReference>
<gene>
    <name evidence="1" type="ORF">BLM47_12400</name>
</gene>
<proteinExistence type="predicted"/>
<dbReference type="InterPro" id="IPR036052">
    <property type="entry name" value="TrpB-like_PALP_sf"/>
</dbReference>
<evidence type="ECO:0008006" key="3">
    <source>
        <dbReference type="Google" id="ProtNLM"/>
    </source>
</evidence>
<organism evidence="1 2">
    <name type="scientific">Candidatus Reconcilbacillus cellulovorans</name>
    <dbReference type="NCBI Taxonomy" id="1906605"/>
    <lineage>
        <taxon>Bacteria</taxon>
        <taxon>Bacillati</taxon>
        <taxon>Bacillota</taxon>
        <taxon>Bacilli</taxon>
        <taxon>Bacillales</taxon>
        <taxon>Paenibacillaceae</taxon>
        <taxon>Candidatus Reconcilbacillus</taxon>
    </lineage>
</organism>
<sequence length="131" mass="14687">MCFFIRQAQPQRPTACALVALRIALEIEPDQFVVCMIADGGERYVHTLFNDGWMKGPVFPYDAGIDDVRAMAQRLRPWSERPRDVANYQPDLINSLGVPESTLAVNAEIIREEAKMTKGVADMHHRQGASS</sequence>
<dbReference type="GO" id="GO:1901605">
    <property type="term" value="P:alpha-amino acid metabolic process"/>
    <property type="evidence" value="ECO:0007669"/>
    <property type="project" value="UniProtKB-ARBA"/>
</dbReference>
<protein>
    <recommendedName>
        <fullName evidence="3">Tryptophan synthase beta chain-like PALP domain-containing protein</fullName>
    </recommendedName>
</protein>
<reference evidence="1 2" key="1">
    <citation type="submission" date="2016-12" db="EMBL/GenBank/DDBJ databases">
        <title>Candidatus Reconcilibacillus cellulovorans genome.</title>
        <authorList>
            <person name="Kolinko S."/>
            <person name="Wu Y.-W."/>
            <person name="Tachea F."/>
            <person name="Denzel E."/>
            <person name="Hiras J."/>
            <person name="Baecker N."/>
            <person name="Chan L.J."/>
            <person name="Eichorst S.A."/>
            <person name="Frey D."/>
            <person name="Adams P.D."/>
            <person name="Pray T."/>
            <person name="Tanjore D."/>
            <person name="Petzold C.J."/>
            <person name="Gladden J.M."/>
            <person name="Simmons B.A."/>
            <person name="Singer S.W."/>
        </authorList>
    </citation>
    <scope>NUCLEOTIDE SEQUENCE [LARGE SCALE GENOMIC DNA]</scope>
    <source>
        <strain evidence="1">JTherm</strain>
    </source>
</reference>
<dbReference type="AlphaFoldDB" id="A0A2A6DY49"/>